<dbReference type="InterPro" id="IPR003593">
    <property type="entry name" value="AAA+_ATPase"/>
</dbReference>
<dbReference type="Gene3D" id="1.10.10.10">
    <property type="entry name" value="Winged helix-like DNA-binding domain superfamily/Winged helix DNA-binding domain"/>
    <property type="match status" value="1"/>
</dbReference>
<dbReference type="OrthoDB" id="664960at2759"/>
<dbReference type="GO" id="GO:0043531">
    <property type="term" value="F:ADP binding"/>
    <property type="evidence" value="ECO:0007669"/>
    <property type="project" value="InterPro"/>
</dbReference>
<dbReference type="EMBL" id="JAAMPC010000016">
    <property type="protein sequence ID" value="KAG2250570.1"/>
    <property type="molecule type" value="Genomic_DNA"/>
</dbReference>
<dbReference type="PANTHER" id="PTHR33463:SF220">
    <property type="entry name" value="NB-ARC DOMAIN-CONTAINING PROTEIN"/>
    <property type="match status" value="1"/>
</dbReference>
<evidence type="ECO:0000259" key="8">
    <source>
        <dbReference type="SMART" id="SM00382"/>
    </source>
</evidence>
<keyword evidence="4" id="KW-0547">Nucleotide-binding</keyword>
<evidence type="ECO:0000256" key="4">
    <source>
        <dbReference type="ARBA" id="ARBA00022741"/>
    </source>
</evidence>
<dbReference type="InterPro" id="IPR036388">
    <property type="entry name" value="WH-like_DNA-bd_sf"/>
</dbReference>
<proteinExistence type="inferred from homology"/>
<dbReference type="Gene3D" id="3.80.10.10">
    <property type="entry name" value="Ribonuclease Inhibitor"/>
    <property type="match status" value="2"/>
</dbReference>
<dbReference type="InterPro" id="IPR058922">
    <property type="entry name" value="WHD_DRP"/>
</dbReference>
<dbReference type="InterPro" id="IPR002182">
    <property type="entry name" value="NB-ARC"/>
</dbReference>
<dbReference type="Gene3D" id="1.10.8.430">
    <property type="entry name" value="Helical domain of apoptotic protease-activating factors"/>
    <property type="match status" value="1"/>
</dbReference>
<comment type="similarity">
    <text evidence="1">Belongs to the disease resistance NB-LRR family.</text>
</comment>
<dbReference type="InterPro" id="IPR032675">
    <property type="entry name" value="LRR_dom_sf"/>
</dbReference>
<keyword evidence="2" id="KW-0433">Leucine-rich repeat</keyword>
<evidence type="ECO:0000256" key="2">
    <source>
        <dbReference type="ARBA" id="ARBA00022614"/>
    </source>
</evidence>
<reference evidence="9 10" key="1">
    <citation type="submission" date="2020-02" db="EMBL/GenBank/DDBJ databases">
        <authorList>
            <person name="Ma Q."/>
            <person name="Huang Y."/>
            <person name="Song X."/>
            <person name="Pei D."/>
        </authorList>
    </citation>
    <scope>NUCLEOTIDE SEQUENCE [LARGE SCALE GENOMIC DNA]</scope>
    <source>
        <strain evidence="9">Sxm20200214</strain>
        <tissue evidence="9">Leaf</tissue>
    </source>
</reference>
<dbReference type="InterPro" id="IPR001611">
    <property type="entry name" value="Leu-rich_rpt"/>
</dbReference>
<keyword evidence="7" id="KW-0175">Coiled coil</keyword>
<keyword evidence="3" id="KW-0677">Repeat</keyword>
<accession>A0A8X7PFZ7</accession>
<feature type="domain" description="AAA+ ATPase" evidence="8">
    <location>
        <begin position="172"/>
        <end position="311"/>
    </location>
</feature>
<sequence>MGDCLSVLPWGQAVDIACNCLLGDGNYIHMMKDNLEALKTNMQKLRERRNDIATRVSIEEDKGLEQLDQVKGWRSRVASIDSQVSCLLEDEPAEINRLCLFGYFSEDCISSYEYGKEVSKKLEDVKELYSAGDFKDVAGKRRAAKVETKRIQTTVGLDSMIGKAWDSIMKPERRTLGIYGMGGVGKTTLLATINNKFDEEVNEFDVVIWVAVSKDLQYKGIHDQILRRLRVDKEWENQTEEEKKKLIENILGRKKFILLLDDLWSAVDLNKIGVPSPTQENGSKIVFTTRSEKVCSDMEADDELKMDCLPTTEAWELFQNAVGEVRLKGHPDIPTLAKRISEKCYGLPLALNVIGKAMKCKKDVHEWRDAIDVLNTSSSEFPGMEENILSVLKFSYDGLEDEKVKSCFMYCSLFPEDYQINKEELIEYWIGEGFIKGERDEDGNNNKGHAIIGSLVRAHLLMECETKSTLFEIGLLPAVKMHDVLREMALWIGSTSGKEEEKQCVTSGVKLSRIPDDINWSVLRRISLMSNRIEEISCCPKCPNLSTLFLQDNMLKVIPGEFFQFMRALVVLDLSRNFGLRELSEEICSLTSLQYLNLSRTGIHSLPVHLKGLRKLISLDLEYCFGLESIDGIGTSLPNLQVLKLFHSSVFIDARSIEELQLLEHLKILTGTVKDALMLESIQRVERLASCVQRLWIINMSAEVLTLNTVALGGLRELYIMYSEISEIKIEWKSKEKEDLLCDSSPCFKHLSHIVIVNLQGPKELTWLLFAPNLKHISVGRSRRLKEIINKKKGMSISNVHPDMTVPFRKLETLSLWRLSKLKRICSSCCSIPENFILCPPPALQSLRHFFVEDCPKLPKAATKRVRDTIKNNEDDE</sequence>
<dbReference type="SMART" id="SM00382">
    <property type="entry name" value="AAA"/>
    <property type="match status" value="1"/>
</dbReference>
<name>A0A8X7PFZ7_BRACI</name>
<evidence type="ECO:0000256" key="5">
    <source>
        <dbReference type="ARBA" id="ARBA00022821"/>
    </source>
</evidence>
<comment type="caution">
    <text evidence="9">The sequence shown here is derived from an EMBL/GenBank/DDBJ whole genome shotgun (WGS) entry which is preliminary data.</text>
</comment>
<dbReference type="PRINTS" id="PR00364">
    <property type="entry name" value="DISEASERSIST"/>
</dbReference>
<keyword evidence="6" id="KW-0067">ATP-binding</keyword>
<dbReference type="PANTHER" id="PTHR33463">
    <property type="entry name" value="NB-ARC DOMAIN-CONTAINING PROTEIN-RELATED"/>
    <property type="match status" value="1"/>
</dbReference>
<dbReference type="FunFam" id="3.40.50.300:FF:001091">
    <property type="entry name" value="Probable disease resistance protein At1g61300"/>
    <property type="match status" value="1"/>
</dbReference>
<dbReference type="Gene3D" id="3.40.50.300">
    <property type="entry name" value="P-loop containing nucleotide triphosphate hydrolases"/>
    <property type="match status" value="1"/>
</dbReference>
<keyword evidence="5" id="KW-0611">Plant defense</keyword>
<evidence type="ECO:0000256" key="1">
    <source>
        <dbReference type="ARBA" id="ARBA00008894"/>
    </source>
</evidence>
<dbReference type="Proteomes" id="UP000886595">
    <property type="component" value="Unassembled WGS sequence"/>
</dbReference>
<organism evidence="9 10">
    <name type="scientific">Brassica carinata</name>
    <name type="common">Ethiopian mustard</name>
    <name type="synonym">Abyssinian cabbage</name>
    <dbReference type="NCBI Taxonomy" id="52824"/>
    <lineage>
        <taxon>Eukaryota</taxon>
        <taxon>Viridiplantae</taxon>
        <taxon>Streptophyta</taxon>
        <taxon>Embryophyta</taxon>
        <taxon>Tracheophyta</taxon>
        <taxon>Spermatophyta</taxon>
        <taxon>Magnoliopsida</taxon>
        <taxon>eudicotyledons</taxon>
        <taxon>Gunneridae</taxon>
        <taxon>Pentapetalae</taxon>
        <taxon>rosids</taxon>
        <taxon>malvids</taxon>
        <taxon>Brassicales</taxon>
        <taxon>Brassicaceae</taxon>
        <taxon>Brassiceae</taxon>
        <taxon>Brassica</taxon>
    </lineage>
</organism>
<feature type="coiled-coil region" evidence="7">
    <location>
        <begin position="28"/>
        <end position="55"/>
    </location>
</feature>
<dbReference type="InterPro" id="IPR042197">
    <property type="entry name" value="Apaf_helical"/>
</dbReference>
<dbReference type="InterPro" id="IPR027417">
    <property type="entry name" value="P-loop_NTPase"/>
</dbReference>
<dbReference type="GO" id="GO:0005524">
    <property type="term" value="F:ATP binding"/>
    <property type="evidence" value="ECO:0007669"/>
    <property type="project" value="UniProtKB-KW"/>
</dbReference>
<dbReference type="Pfam" id="PF13855">
    <property type="entry name" value="LRR_8"/>
    <property type="match status" value="1"/>
</dbReference>
<evidence type="ECO:0000256" key="6">
    <source>
        <dbReference type="ARBA" id="ARBA00022840"/>
    </source>
</evidence>
<dbReference type="FunFam" id="1.10.10.10:FF:000322">
    <property type="entry name" value="Probable disease resistance protein At1g63360"/>
    <property type="match status" value="1"/>
</dbReference>
<dbReference type="GO" id="GO:0006952">
    <property type="term" value="P:defense response"/>
    <property type="evidence" value="ECO:0007669"/>
    <property type="project" value="UniProtKB-KW"/>
</dbReference>
<dbReference type="Pfam" id="PF00931">
    <property type="entry name" value="NB-ARC"/>
    <property type="match status" value="1"/>
</dbReference>
<evidence type="ECO:0000256" key="7">
    <source>
        <dbReference type="SAM" id="Coils"/>
    </source>
</evidence>
<dbReference type="SUPFAM" id="SSF52058">
    <property type="entry name" value="L domain-like"/>
    <property type="match status" value="1"/>
</dbReference>
<evidence type="ECO:0000313" key="9">
    <source>
        <dbReference type="EMBL" id="KAG2250570.1"/>
    </source>
</evidence>
<protein>
    <recommendedName>
        <fullName evidence="8">AAA+ ATPase domain-containing protein</fullName>
    </recommendedName>
</protein>
<dbReference type="SUPFAM" id="SSF52540">
    <property type="entry name" value="P-loop containing nucleoside triphosphate hydrolases"/>
    <property type="match status" value="1"/>
</dbReference>
<keyword evidence="10" id="KW-1185">Reference proteome</keyword>
<dbReference type="AlphaFoldDB" id="A0A8X7PFZ7"/>
<evidence type="ECO:0000313" key="10">
    <source>
        <dbReference type="Proteomes" id="UP000886595"/>
    </source>
</evidence>
<evidence type="ECO:0000256" key="3">
    <source>
        <dbReference type="ARBA" id="ARBA00022737"/>
    </source>
</evidence>
<dbReference type="Pfam" id="PF23559">
    <property type="entry name" value="WHD_DRP"/>
    <property type="match status" value="1"/>
</dbReference>
<dbReference type="FunFam" id="1.10.8.430:FF:000003">
    <property type="entry name" value="Probable disease resistance protein At5g66910"/>
    <property type="match status" value="1"/>
</dbReference>
<dbReference type="InterPro" id="IPR050905">
    <property type="entry name" value="Plant_NBS-LRR"/>
</dbReference>
<gene>
    <name evidence="9" type="ORF">Bca52824_080706</name>
</gene>